<dbReference type="Proteomes" id="UP000887013">
    <property type="component" value="Unassembled WGS sequence"/>
</dbReference>
<dbReference type="EMBL" id="BMAW01091086">
    <property type="protein sequence ID" value="GFS47893.1"/>
    <property type="molecule type" value="Genomic_DNA"/>
</dbReference>
<reference evidence="1" key="1">
    <citation type="submission" date="2020-08" db="EMBL/GenBank/DDBJ databases">
        <title>Multicomponent nature underlies the extraordinary mechanical properties of spider dragline silk.</title>
        <authorList>
            <person name="Kono N."/>
            <person name="Nakamura H."/>
            <person name="Mori M."/>
            <person name="Yoshida Y."/>
            <person name="Ohtoshi R."/>
            <person name="Malay A.D."/>
            <person name="Moran D.A.P."/>
            <person name="Tomita M."/>
            <person name="Numata K."/>
            <person name="Arakawa K."/>
        </authorList>
    </citation>
    <scope>NUCLEOTIDE SEQUENCE</scope>
</reference>
<evidence type="ECO:0000313" key="2">
    <source>
        <dbReference type="Proteomes" id="UP000887013"/>
    </source>
</evidence>
<evidence type="ECO:0000313" key="1">
    <source>
        <dbReference type="EMBL" id="GFS47893.1"/>
    </source>
</evidence>
<gene>
    <name evidence="1" type="ORF">NPIL_48481</name>
</gene>
<accession>A0A8X6MFJ2</accession>
<dbReference type="AlphaFoldDB" id="A0A8X6MFJ2"/>
<organism evidence="1 2">
    <name type="scientific">Nephila pilipes</name>
    <name type="common">Giant wood spider</name>
    <name type="synonym">Nephila maculata</name>
    <dbReference type="NCBI Taxonomy" id="299642"/>
    <lineage>
        <taxon>Eukaryota</taxon>
        <taxon>Metazoa</taxon>
        <taxon>Ecdysozoa</taxon>
        <taxon>Arthropoda</taxon>
        <taxon>Chelicerata</taxon>
        <taxon>Arachnida</taxon>
        <taxon>Araneae</taxon>
        <taxon>Araneomorphae</taxon>
        <taxon>Entelegynae</taxon>
        <taxon>Araneoidea</taxon>
        <taxon>Nephilidae</taxon>
        <taxon>Nephila</taxon>
    </lineage>
</organism>
<protein>
    <submittedName>
        <fullName evidence="1">Uncharacterized protein</fullName>
    </submittedName>
</protein>
<dbReference type="OrthoDB" id="6435936at2759"/>
<sequence length="141" mass="16266">MLITLFCSEPIKIIKPFKVHLILPLIPFGLDKKYEIKLNFSKTTFQVLTLSTKLIDSDLMYDRENLHTTQEATYLVIVMDTRLSWNKQACKLEGARNGLLKRLTVVKWGIIQDLLCTTYKPNIRHIIEYGNKLLVTASKLA</sequence>
<proteinExistence type="predicted"/>
<name>A0A8X6MFJ2_NEPPI</name>
<comment type="caution">
    <text evidence="1">The sequence shown here is derived from an EMBL/GenBank/DDBJ whole genome shotgun (WGS) entry which is preliminary data.</text>
</comment>
<keyword evidence="2" id="KW-1185">Reference proteome</keyword>